<comment type="caution">
    <text evidence="2">The sequence shown here is derived from an EMBL/GenBank/DDBJ whole genome shotgun (WGS) entry which is preliminary data.</text>
</comment>
<feature type="region of interest" description="Disordered" evidence="1">
    <location>
        <begin position="210"/>
        <end position="260"/>
    </location>
</feature>
<gene>
    <name evidence="2" type="ORF">CORC01_09784</name>
</gene>
<feature type="compositionally biased region" description="Basic and acidic residues" evidence="1">
    <location>
        <begin position="358"/>
        <end position="369"/>
    </location>
</feature>
<protein>
    <submittedName>
        <fullName evidence="2">Uncharacterized protein</fullName>
    </submittedName>
</protein>
<evidence type="ECO:0000256" key="1">
    <source>
        <dbReference type="SAM" id="MobiDB-lite"/>
    </source>
</evidence>
<dbReference type="Proteomes" id="UP000176998">
    <property type="component" value="Unassembled WGS sequence"/>
</dbReference>
<accession>A0A1G4B0K0</accession>
<evidence type="ECO:0000313" key="2">
    <source>
        <dbReference type="EMBL" id="OHE94865.1"/>
    </source>
</evidence>
<keyword evidence="3" id="KW-1185">Reference proteome</keyword>
<evidence type="ECO:0000313" key="3">
    <source>
        <dbReference type="Proteomes" id="UP000176998"/>
    </source>
</evidence>
<feature type="region of interest" description="Disordered" evidence="1">
    <location>
        <begin position="380"/>
        <end position="399"/>
    </location>
</feature>
<dbReference type="OrthoDB" id="4841522at2759"/>
<dbReference type="STRING" id="1209926.A0A1G4B0K0"/>
<name>A0A1G4B0K0_9PEZI</name>
<dbReference type="AlphaFoldDB" id="A0A1G4B0K0"/>
<feature type="compositionally biased region" description="Basic and acidic residues" evidence="1">
    <location>
        <begin position="50"/>
        <end position="64"/>
    </location>
</feature>
<dbReference type="GeneID" id="34562923"/>
<feature type="region of interest" description="Disordered" evidence="1">
    <location>
        <begin position="274"/>
        <end position="296"/>
    </location>
</feature>
<reference evidence="2 3" key="1">
    <citation type="submission" date="2016-09" db="EMBL/GenBank/DDBJ databases">
        <authorList>
            <person name="Capua I."/>
            <person name="De Benedictis P."/>
            <person name="Joannis T."/>
            <person name="Lombin L.H."/>
            <person name="Cattoli G."/>
        </authorList>
    </citation>
    <scope>NUCLEOTIDE SEQUENCE [LARGE SCALE GENOMIC DNA]</scope>
    <source>
        <strain evidence="2 3">IMI 309357</strain>
    </source>
</reference>
<proteinExistence type="predicted"/>
<feature type="region of interest" description="Disordered" evidence="1">
    <location>
        <begin position="323"/>
        <end position="370"/>
    </location>
</feature>
<organism evidence="2 3">
    <name type="scientific">Colletotrichum orchidophilum</name>
    <dbReference type="NCBI Taxonomy" id="1209926"/>
    <lineage>
        <taxon>Eukaryota</taxon>
        <taxon>Fungi</taxon>
        <taxon>Dikarya</taxon>
        <taxon>Ascomycota</taxon>
        <taxon>Pezizomycotina</taxon>
        <taxon>Sordariomycetes</taxon>
        <taxon>Hypocreomycetidae</taxon>
        <taxon>Glomerellales</taxon>
        <taxon>Glomerellaceae</taxon>
        <taxon>Colletotrichum</taxon>
    </lineage>
</organism>
<sequence length="438" mass="47197">MPINLDNISFYSAPAQVVRPSAANGTIRQTLGLSCSKTGRAAISSLDDTTTARDEITSQSDKKPIVSSRSLSEATIHDTVTPKDTSYLQMERCPASGNMGHGPAEELVAVNLTTHDNSPGLVAWSANDLPASLPSLPSGNFAVTMFPSHPGPQVAENSTDPGLPQHSTEIASVVTFETPPEETAPSYTEKLPQRSQAANNDFITWLQRQQVVPSSSGEAGETSGSPRRTAEKFDTMQRPSLTELGLPYSSLAPPGQDTPYRTENYIRQLISGQETLNPMPNVDGSESSPGSTNQSEPLLTEAAFHSSNWLPSADEMHIDAETIAPDTPRAALSPVRRRARKSRLPAGAYAEVDSEPDPSDKDGADRTSDDCVGDQANAAKTQMSQKKLPGDFWNQQSSESTRHVIKITIRAKTKVRAGHKATKNKWNHDSAGLSCFYR</sequence>
<dbReference type="RefSeq" id="XP_022472027.1">
    <property type="nucleotide sequence ID" value="XM_022621413.1"/>
</dbReference>
<feature type="region of interest" description="Disordered" evidence="1">
    <location>
        <begin position="46"/>
        <end position="78"/>
    </location>
</feature>
<dbReference type="EMBL" id="MJBS01000091">
    <property type="protein sequence ID" value="OHE94865.1"/>
    <property type="molecule type" value="Genomic_DNA"/>
</dbReference>
<feature type="compositionally biased region" description="Low complexity" evidence="1">
    <location>
        <begin position="214"/>
        <end position="225"/>
    </location>
</feature>